<proteinExistence type="predicted"/>
<dbReference type="RefSeq" id="XP_024575910.1">
    <property type="nucleotide sequence ID" value="XM_024725099.1"/>
</dbReference>
<reference evidence="2" key="1">
    <citation type="submission" date="2014-09" db="EMBL/GenBank/DDBJ databases">
        <authorList>
            <person name="Sharma Rahul"/>
            <person name="Thines Marco"/>
        </authorList>
    </citation>
    <scope>NUCLEOTIDE SEQUENCE [LARGE SCALE GENOMIC DNA]</scope>
</reference>
<organism evidence="1 2">
    <name type="scientific">Plasmopara halstedii</name>
    <name type="common">Downy mildew of sunflower</name>
    <dbReference type="NCBI Taxonomy" id="4781"/>
    <lineage>
        <taxon>Eukaryota</taxon>
        <taxon>Sar</taxon>
        <taxon>Stramenopiles</taxon>
        <taxon>Oomycota</taxon>
        <taxon>Peronosporomycetes</taxon>
        <taxon>Peronosporales</taxon>
        <taxon>Peronosporaceae</taxon>
        <taxon>Plasmopara</taxon>
    </lineage>
</organism>
<name>A0A0P1AFP4_PLAHL</name>
<sequence length="84" mass="9597">MIWIKAARYFGLLNDRCSDDAPEVTTSKYVLPWEIMKLAIRSELDFPLDGGQAEFSIDAFVVRHDPIRKLLVSYKISKGSVCNF</sequence>
<evidence type="ECO:0000313" key="2">
    <source>
        <dbReference type="Proteomes" id="UP000054928"/>
    </source>
</evidence>
<dbReference type="Proteomes" id="UP000054928">
    <property type="component" value="Unassembled WGS sequence"/>
</dbReference>
<accession>A0A0P1AFP4</accession>
<keyword evidence="2" id="KW-1185">Reference proteome</keyword>
<dbReference type="GeneID" id="36404838"/>
<evidence type="ECO:0000313" key="1">
    <source>
        <dbReference type="EMBL" id="CEG39541.1"/>
    </source>
</evidence>
<dbReference type="AlphaFoldDB" id="A0A0P1AFP4"/>
<protein>
    <submittedName>
        <fullName evidence="1">Uncharacterized protein</fullName>
    </submittedName>
</protein>
<dbReference type="EMBL" id="CCYD01000428">
    <property type="protein sequence ID" value="CEG39541.1"/>
    <property type="molecule type" value="Genomic_DNA"/>
</dbReference>